<dbReference type="Gene3D" id="3.20.20.150">
    <property type="entry name" value="Divalent-metal-dependent TIM barrel enzymes"/>
    <property type="match status" value="1"/>
</dbReference>
<comment type="similarity">
    <text evidence="6">Belongs to the rhamnose isomerase family.</text>
</comment>
<dbReference type="GO" id="GO:0030145">
    <property type="term" value="F:manganese ion binding"/>
    <property type="evidence" value="ECO:0007669"/>
    <property type="project" value="UniProtKB-UniRule"/>
</dbReference>
<dbReference type="HAMAP" id="MF_00541">
    <property type="entry name" value="RhaA"/>
    <property type="match status" value="1"/>
</dbReference>
<dbReference type="Proteomes" id="UP000187367">
    <property type="component" value="Unassembled WGS sequence"/>
</dbReference>
<dbReference type="NCBIfam" id="TIGR01748">
    <property type="entry name" value="rhaA"/>
    <property type="match status" value="1"/>
</dbReference>
<organism evidence="8 9">
    <name type="scientific">Bacillus swezeyi</name>
    <dbReference type="NCBI Taxonomy" id="1925020"/>
    <lineage>
        <taxon>Bacteria</taxon>
        <taxon>Bacillati</taxon>
        <taxon>Bacillota</taxon>
        <taxon>Bacilli</taxon>
        <taxon>Bacillales</taxon>
        <taxon>Bacillaceae</taxon>
        <taxon>Bacillus</taxon>
    </lineage>
</organism>
<dbReference type="PANTHER" id="PTHR30268:SF0">
    <property type="entry name" value="L-RHAMNOSE ISOMERASE"/>
    <property type="match status" value="1"/>
</dbReference>
<dbReference type="PANTHER" id="PTHR30268">
    <property type="entry name" value="L-RHAMNOSE ISOMERASE"/>
    <property type="match status" value="1"/>
</dbReference>
<dbReference type="GO" id="GO:0005737">
    <property type="term" value="C:cytoplasm"/>
    <property type="evidence" value="ECO:0007669"/>
    <property type="project" value="UniProtKB-SubCell"/>
</dbReference>
<reference evidence="8 9" key="1">
    <citation type="submission" date="2017-01" db="EMBL/GenBank/DDBJ databases">
        <title>Bacillus phylogenomics.</title>
        <authorList>
            <person name="Dunlap C."/>
        </authorList>
    </citation>
    <scope>NUCLEOTIDE SEQUENCE [LARGE SCALE GENOMIC DNA]</scope>
    <source>
        <strain evidence="8 9">NRRL B-41282</strain>
    </source>
</reference>
<evidence type="ECO:0000256" key="4">
    <source>
        <dbReference type="ARBA" id="ARBA00023235"/>
    </source>
</evidence>
<comment type="pathway">
    <text evidence="6">Carbohydrate degradation; L-rhamnose degradation; glycerone phosphate from L-rhamnose: step 1/3.</text>
</comment>
<keyword evidence="4 6" id="KW-0413">Isomerase</keyword>
<evidence type="ECO:0000256" key="7">
    <source>
        <dbReference type="NCBIfam" id="TIGR01748"/>
    </source>
</evidence>
<dbReference type="GO" id="GO:0019324">
    <property type="term" value="P:L-lyxose metabolic process"/>
    <property type="evidence" value="ECO:0007669"/>
    <property type="project" value="TreeGrafter"/>
</dbReference>
<protein>
    <recommendedName>
        <fullName evidence="6 7">L-rhamnose isomerase</fullName>
        <ecNumber evidence="6 7">5.3.1.14</ecNumber>
    </recommendedName>
</protein>
<dbReference type="AlphaFoldDB" id="A0A1R1RM10"/>
<dbReference type="Pfam" id="PF06134">
    <property type="entry name" value="RhaA"/>
    <property type="match status" value="1"/>
</dbReference>
<keyword evidence="3 6" id="KW-0464">Manganese</keyword>
<dbReference type="GO" id="GO:0019301">
    <property type="term" value="P:rhamnose catabolic process"/>
    <property type="evidence" value="ECO:0007669"/>
    <property type="project" value="UniProtKB-UniRule"/>
</dbReference>
<comment type="function">
    <text evidence="6">Catalyzes the interconversion of L-rhamnose and L-rhamnulose.</text>
</comment>
<dbReference type="NCBIfam" id="NF002203">
    <property type="entry name" value="PRK01076.1"/>
    <property type="match status" value="1"/>
</dbReference>
<dbReference type="InterPro" id="IPR050337">
    <property type="entry name" value="L-rhamnose_isomerase"/>
</dbReference>
<evidence type="ECO:0000313" key="9">
    <source>
        <dbReference type="Proteomes" id="UP000187367"/>
    </source>
</evidence>
<dbReference type="GO" id="GO:0008740">
    <property type="term" value="F:L-rhamnose isomerase activity"/>
    <property type="evidence" value="ECO:0007669"/>
    <property type="project" value="UniProtKB-UniRule"/>
</dbReference>
<evidence type="ECO:0000313" key="8">
    <source>
        <dbReference type="EMBL" id="OMI09399.1"/>
    </source>
</evidence>
<comment type="cofactor">
    <cofactor evidence="6">
        <name>Mn(2+)</name>
        <dbReference type="ChEBI" id="CHEBI:29035"/>
    </cofactor>
    <text evidence="6">Binds 1 Mn(2+) ion per subunit.</text>
</comment>
<proteinExistence type="inferred from homology"/>
<gene>
    <name evidence="6" type="primary">rhaA</name>
    <name evidence="8" type="ORF">BW143_01995</name>
</gene>
<keyword evidence="9" id="KW-1185">Reference proteome</keyword>
<comment type="subcellular location">
    <subcellularLocation>
        <location evidence="6">Cytoplasm</location>
    </subcellularLocation>
</comment>
<keyword evidence="5 6" id="KW-0684">Rhamnose metabolism</keyword>
<dbReference type="EMBL" id="MTJL01000004">
    <property type="protein sequence ID" value="OMI09399.1"/>
    <property type="molecule type" value="Genomic_DNA"/>
</dbReference>
<comment type="catalytic activity">
    <reaction evidence="6">
        <text>L-rhamnopyranose = L-rhamnulose</text>
        <dbReference type="Rhea" id="RHEA:23160"/>
        <dbReference type="ChEBI" id="CHEBI:17897"/>
        <dbReference type="ChEBI" id="CHEBI:62346"/>
        <dbReference type="EC" id="5.3.1.14"/>
    </reaction>
</comment>
<feature type="binding site" evidence="6">
    <location>
        <position position="261"/>
    </location>
    <ligand>
        <name>Mn(2+)</name>
        <dbReference type="ChEBI" id="CHEBI:29035"/>
    </ligand>
</feature>
<feature type="binding site" evidence="6">
    <location>
        <position position="295"/>
    </location>
    <ligand>
        <name>Mn(2+)</name>
        <dbReference type="ChEBI" id="CHEBI:29035"/>
    </ligand>
</feature>
<dbReference type="UniPathway" id="UPA00541">
    <property type="reaction ID" value="UER00601"/>
</dbReference>
<dbReference type="EC" id="5.3.1.14" evidence="6 7"/>
<dbReference type="InterPro" id="IPR036237">
    <property type="entry name" value="Xyl_isomerase-like_sf"/>
</dbReference>
<keyword evidence="1 6" id="KW-0963">Cytoplasm</keyword>
<evidence type="ECO:0000256" key="6">
    <source>
        <dbReference type="HAMAP-Rule" id="MF_00541"/>
    </source>
</evidence>
<evidence type="ECO:0000256" key="2">
    <source>
        <dbReference type="ARBA" id="ARBA00022723"/>
    </source>
</evidence>
<evidence type="ECO:0000256" key="5">
    <source>
        <dbReference type="ARBA" id="ARBA00023308"/>
    </source>
</evidence>
<dbReference type="RefSeq" id="WP_076762748.1">
    <property type="nucleotide sequence ID" value="NZ_JARMMH010000006.1"/>
</dbReference>
<sequence length="418" mass="48063">MTIKENFEWAKKEYEKWGVNVEDALEKLKNVPISIHCWQGDDVGGFEVNQQELSGGIDVTGNYPGKASTPDELRRDLEMALSLIPGHHRINLHAIYGETKGKVVERDELKPEHFENWVNWAKDNRLGLDFNPTLFSHPKADDGLTLSHPDPSIRDFWIRHCIASRKIGEYFGKELGTPALTNIWIPDGYKDIPSDRLTPRKRLKESLDEIFADEVDEQYNVDAVESKLFGIGSEAYVVGSHEFYMGYALKNDKLCLLDTGHYHPTEVVSNKISAMLLYSDQVALHVSRPVRWDSDHVVVLDEELKQIGMEIVRNDALDQVRIGLDFFDASINRVAAWTIGTRNMIKALLYGLLLPNDYLKELQEAGNFTDRLALMEEFKTYPFGAIWDYYCEEMNVPVKETWLNDVRQYEKEFLSKRS</sequence>
<evidence type="ECO:0000256" key="3">
    <source>
        <dbReference type="ARBA" id="ARBA00023211"/>
    </source>
</evidence>
<accession>A0A1R1QXL2</accession>
<feature type="binding site" evidence="6">
    <location>
        <position position="293"/>
    </location>
    <ligand>
        <name>Mn(2+)</name>
        <dbReference type="ChEBI" id="CHEBI:29035"/>
    </ligand>
</feature>
<accession>A0A1R1RM10</accession>
<comment type="caution">
    <text evidence="8">The sequence shown here is derived from an EMBL/GenBank/DDBJ whole genome shotgun (WGS) entry which is preliminary data.</text>
</comment>
<evidence type="ECO:0000256" key="1">
    <source>
        <dbReference type="ARBA" id="ARBA00022490"/>
    </source>
</evidence>
<dbReference type="InterPro" id="IPR009308">
    <property type="entry name" value="Rhamnose_isomerase"/>
</dbReference>
<keyword evidence="2 6" id="KW-0479">Metal-binding</keyword>
<dbReference type="OrthoDB" id="9766697at2"/>
<name>A0A1R1RM10_9BACI</name>
<dbReference type="SUPFAM" id="SSF51658">
    <property type="entry name" value="Xylose isomerase-like"/>
    <property type="match status" value="1"/>
</dbReference>